<feature type="transmembrane region" description="Helical" evidence="1">
    <location>
        <begin position="80"/>
        <end position="100"/>
    </location>
</feature>
<comment type="caution">
    <text evidence="3">The sequence shown here is derived from an EMBL/GenBank/DDBJ whole genome shotgun (WGS) entry which is preliminary data.</text>
</comment>
<dbReference type="RefSeq" id="WP_007829149.1">
    <property type="nucleotide sequence ID" value="NZ_JAVRER010000010.1"/>
</dbReference>
<feature type="transmembrane region" description="Helical" evidence="1">
    <location>
        <begin position="49"/>
        <end position="68"/>
    </location>
</feature>
<keyword evidence="1" id="KW-0472">Membrane</keyword>
<protein>
    <submittedName>
        <fullName evidence="3">DUF805 domain-containing protein</fullName>
    </submittedName>
</protein>
<reference evidence="3" key="2">
    <citation type="submission" date="2024-03" db="EMBL/GenBank/DDBJ databases">
        <title>30 novel species of actinomycetes from the DSMZ collection.</title>
        <authorList>
            <person name="Nouioui I."/>
        </authorList>
    </citation>
    <scope>NUCLEOTIDE SEQUENCE</scope>
    <source>
        <strain evidence="5">DSM 41979</strain>
        <strain evidence="3">DSM 41982</strain>
    </source>
</reference>
<evidence type="ECO:0000313" key="5">
    <source>
        <dbReference type="Proteomes" id="UP001183610"/>
    </source>
</evidence>
<proteinExistence type="predicted"/>
<dbReference type="Proteomes" id="UP001183607">
    <property type="component" value="Unassembled WGS sequence"/>
</dbReference>
<evidence type="ECO:0000256" key="1">
    <source>
        <dbReference type="SAM" id="Phobius"/>
    </source>
</evidence>
<dbReference type="Pfam" id="PF05656">
    <property type="entry name" value="DUF805"/>
    <property type="match status" value="1"/>
</dbReference>
<name>A0ABD5E5Q5_9ACTN</name>
<organism evidence="3 4">
    <name type="scientific">Streptomyces evansiae</name>
    <dbReference type="NCBI Taxonomy" id="3075535"/>
    <lineage>
        <taxon>Bacteria</taxon>
        <taxon>Bacillati</taxon>
        <taxon>Actinomycetota</taxon>
        <taxon>Actinomycetes</taxon>
        <taxon>Kitasatosporales</taxon>
        <taxon>Streptomycetaceae</taxon>
        <taxon>Streptomyces</taxon>
    </lineage>
</organism>
<feature type="transmembrane region" description="Helical" evidence="1">
    <location>
        <begin position="21"/>
        <end position="43"/>
    </location>
</feature>
<reference evidence="4" key="1">
    <citation type="submission" date="2023-07" db="EMBL/GenBank/DDBJ databases">
        <title>30 novel species of actinomycetes from the DSMZ collection.</title>
        <authorList>
            <person name="Nouioui I."/>
        </authorList>
    </citation>
    <scope>NUCLEOTIDE SEQUENCE [LARGE SCALE GENOMIC DNA]</scope>
    <source>
        <strain evidence="2">DSM 41979</strain>
        <strain evidence="4">DSM 41982</strain>
    </source>
</reference>
<dbReference type="PANTHER" id="PTHR34980:SF2">
    <property type="entry name" value="INNER MEMBRANE PROTEIN YHAH-RELATED"/>
    <property type="match status" value="1"/>
</dbReference>
<dbReference type="AlphaFoldDB" id="A0ABD5E5Q5"/>
<dbReference type="Proteomes" id="UP001183610">
    <property type="component" value="Unassembled WGS sequence"/>
</dbReference>
<evidence type="ECO:0000313" key="4">
    <source>
        <dbReference type="Proteomes" id="UP001183607"/>
    </source>
</evidence>
<keyword evidence="1" id="KW-0812">Transmembrane</keyword>
<evidence type="ECO:0000313" key="3">
    <source>
        <dbReference type="EMBL" id="MDT0415620.1"/>
    </source>
</evidence>
<dbReference type="EMBL" id="JAVRER010000010">
    <property type="protein sequence ID" value="MDT0415620.1"/>
    <property type="molecule type" value="Genomic_DNA"/>
</dbReference>
<dbReference type="PANTHER" id="PTHR34980">
    <property type="entry name" value="INNER MEMBRANE PROTEIN-RELATED-RELATED"/>
    <property type="match status" value="1"/>
</dbReference>
<gene>
    <name evidence="3" type="ORF">RM574_08950</name>
    <name evidence="2" type="ORF">RM698_15960</name>
</gene>
<sequence length="122" mass="13948">MHYYLDAFKKYAQFSGRARRAEYWMFQLFNIIAMAILFILGVAVTKVFFVLYGLYALALIVPSLALTWRRLHDTGRSGGWFFISFVPFIGGIWLLVLTILEGDRQANMYGPDPKAPAGVPQY</sequence>
<accession>A0ABD5E5Q5</accession>
<dbReference type="EMBL" id="JAVRET010000033">
    <property type="protein sequence ID" value="MDT0410541.1"/>
    <property type="molecule type" value="Genomic_DNA"/>
</dbReference>
<evidence type="ECO:0000313" key="2">
    <source>
        <dbReference type="EMBL" id="MDT0410541.1"/>
    </source>
</evidence>
<dbReference type="InterPro" id="IPR008523">
    <property type="entry name" value="DUF805"/>
</dbReference>
<keyword evidence="1" id="KW-1133">Transmembrane helix</keyword>
<keyword evidence="5" id="KW-1185">Reference proteome</keyword>